<keyword evidence="1" id="KW-0472">Membrane</keyword>
<dbReference type="Proteomes" id="UP000009169">
    <property type="component" value="Unassembled WGS sequence"/>
</dbReference>
<keyword evidence="3" id="KW-1185">Reference proteome</keyword>
<dbReference type="EMBL" id="DS995734">
    <property type="protein sequence ID" value="EGE04666.1"/>
    <property type="molecule type" value="Genomic_DNA"/>
</dbReference>
<dbReference type="AlphaFoldDB" id="F2PRZ8"/>
<dbReference type="HOGENOM" id="CLU_046577_1_0_1"/>
<gene>
    <name evidence="2" type="ORF">TEQG_03533</name>
</gene>
<name>F2PRZ8_TRIEC</name>
<evidence type="ECO:0000256" key="1">
    <source>
        <dbReference type="SAM" id="Phobius"/>
    </source>
</evidence>
<evidence type="ECO:0000313" key="2">
    <source>
        <dbReference type="EMBL" id="EGE04666.1"/>
    </source>
</evidence>
<proteinExistence type="predicted"/>
<sequence length="389" mass="42598">MTVMLKSPINSAINLDIFIPLFFTRHPGSGAKASQFHTYILSHNWILSFNTFGIAVNAIGVISGLLTIFSFGEDHFGKEVHSGSTIKVAVALDGPQISNAGGDLPDVRIWNEIGTFVGITVDPGKVKNGNVGEIHVEHQSQGVYSLFSANDDAICVAWVTTTFTDDRGGNKYAVSGDIGQACGAPWYPSNLHSDIKVKDTGEFHQPTCFWIDKNGDQPMTGFQVYWPAFAERKYSVDDTDAAKLCNGIDFGLRNEKDPRTITYRTKTKRSMPIRSRGFGPSRPEWAKSELVISDSEFHSAEKLCISDTSMGPDFVHTGEGLFCDMDAKTLYPLCTGIEEKGADCFDLKAQRVNFGSKTDNIKTASSVSPAGEPNRYPRVRIWTSNGTVV</sequence>
<accession>F2PRZ8</accession>
<dbReference type="VEuPathDB" id="FungiDB:TEQG_03533"/>
<feature type="transmembrane region" description="Helical" evidence="1">
    <location>
        <begin position="45"/>
        <end position="69"/>
    </location>
</feature>
<evidence type="ECO:0000313" key="3">
    <source>
        <dbReference type="Proteomes" id="UP000009169"/>
    </source>
</evidence>
<protein>
    <submittedName>
        <fullName evidence="2">Uncharacterized protein</fullName>
    </submittedName>
</protein>
<reference evidence="3" key="1">
    <citation type="journal article" date="2012" name="MBio">
        <title>Comparative genome analysis of Trichophyton rubrum and related dermatophytes reveals candidate genes involved in infection.</title>
        <authorList>
            <person name="Martinez D.A."/>
            <person name="Oliver B.G."/>
            <person name="Graeser Y."/>
            <person name="Goldberg J.M."/>
            <person name="Li W."/>
            <person name="Martinez-Rossi N.M."/>
            <person name="Monod M."/>
            <person name="Shelest E."/>
            <person name="Barton R.C."/>
            <person name="Birch E."/>
            <person name="Brakhage A.A."/>
            <person name="Chen Z."/>
            <person name="Gurr S.J."/>
            <person name="Heiman D."/>
            <person name="Heitman J."/>
            <person name="Kosti I."/>
            <person name="Rossi A."/>
            <person name="Saif S."/>
            <person name="Samalova M."/>
            <person name="Saunders C.W."/>
            <person name="Shea T."/>
            <person name="Summerbell R.C."/>
            <person name="Xu J."/>
            <person name="Young S."/>
            <person name="Zeng Q."/>
            <person name="Birren B.W."/>
            <person name="Cuomo C.A."/>
            <person name="White T.C."/>
        </authorList>
    </citation>
    <scope>NUCLEOTIDE SEQUENCE [LARGE SCALE GENOMIC DNA]</scope>
    <source>
        <strain evidence="3">ATCC MYA-4606 / CBS 127.97</strain>
    </source>
</reference>
<keyword evidence="1" id="KW-0812">Transmembrane</keyword>
<dbReference type="OrthoDB" id="5365129at2759"/>
<dbReference type="eggNOG" id="ENOG502SNA7">
    <property type="taxonomic scope" value="Eukaryota"/>
</dbReference>
<keyword evidence="1" id="KW-1133">Transmembrane helix</keyword>
<organism evidence="2 3">
    <name type="scientific">Trichophyton equinum (strain ATCC MYA-4606 / CBS 127.97)</name>
    <name type="common">Horse ringworm fungus</name>
    <dbReference type="NCBI Taxonomy" id="559882"/>
    <lineage>
        <taxon>Eukaryota</taxon>
        <taxon>Fungi</taxon>
        <taxon>Dikarya</taxon>
        <taxon>Ascomycota</taxon>
        <taxon>Pezizomycotina</taxon>
        <taxon>Eurotiomycetes</taxon>
        <taxon>Eurotiomycetidae</taxon>
        <taxon>Onygenales</taxon>
        <taxon>Arthrodermataceae</taxon>
        <taxon>Trichophyton</taxon>
    </lineage>
</organism>